<proteinExistence type="predicted"/>
<evidence type="ECO:0000313" key="1">
    <source>
        <dbReference type="EMBL" id="TCL44731.1"/>
    </source>
</evidence>
<gene>
    <name evidence="1" type="ORF">EDD78_102357</name>
</gene>
<dbReference type="InterPro" id="IPR058532">
    <property type="entry name" value="YjbR/MT2646/Rv2570-like"/>
</dbReference>
<dbReference type="PANTHER" id="PTHR35145:SF1">
    <property type="entry name" value="CYTOPLASMIC PROTEIN"/>
    <property type="match status" value="1"/>
</dbReference>
<sequence length="117" mass="14026">MRDKQPWIDYCLTLPGAYEDYPFDDPDWTILRRQGNRKIFAMLFHLQGRLCLNLKCDPMQADFWRRVYQGRVVPGYHMNKVHWNTVYLDAGLEAETVHEMIAHSYELICPKRKTHIK</sequence>
<dbReference type="RefSeq" id="WP_132084087.1">
    <property type="nucleotide sequence ID" value="NZ_SLUK01000002.1"/>
</dbReference>
<dbReference type="EMBL" id="SLUK01000002">
    <property type="protein sequence ID" value="TCL44731.1"/>
    <property type="molecule type" value="Genomic_DNA"/>
</dbReference>
<name>A0A9X8ULU5_9FIRM</name>
<dbReference type="Pfam" id="PF04237">
    <property type="entry name" value="YjbR"/>
    <property type="match status" value="1"/>
</dbReference>
<comment type="caution">
    <text evidence="1">The sequence shown here is derived from an EMBL/GenBank/DDBJ whole genome shotgun (WGS) entry which is preliminary data.</text>
</comment>
<dbReference type="PANTHER" id="PTHR35145">
    <property type="entry name" value="CYTOPLASMIC PROTEIN-RELATED"/>
    <property type="match status" value="1"/>
</dbReference>
<protein>
    <submittedName>
        <fullName evidence="1">DNA-binding protein (MmcQ/YjbR family)</fullName>
    </submittedName>
</protein>
<dbReference type="InterPro" id="IPR007351">
    <property type="entry name" value="YjbR"/>
</dbReference>
<dbReference type="InterPro" id="IPR038056">
    <property type="entry name" value="YjbR-like_sf"/>
</dbReference>
<keyword evidence="1" id="KW-0238">DNA-binding</keyword>
<evidence type="ECO:0000313" key="2">
    <source>
        <dbReference type="Proteomes" id="UP000294682"/>
    </source>
</evidence>
<accession>A0A9X8ULU5</accession>
<dbReference type="GO" id="GO:0003677">
    <property type="term" value="F:DNA binding"/>
    <property type="evidence" value="ECO:0007669"/>
    <property type="project" value="UniProtKB-KW"/>
</dbReference>
<dbReference type="Gene3D" id="3.90.1150.30">
    <property type="match status" value="1"/>
</dbReference>
<organism evidence="1 2">
    <name type="scientific">Harryflintia acetispora</name>
    <dbReference type="NCBI Taxonomy" id="1849041"/>
    <lineage>
        <taxon>Bacteria</taxon>
        <taxon>Bacillati</taxon>
        <taxon>Bacillota</taxon>
        <taxon>Clostridia</taxon>
        <taxon>Eubacteriales</taxon>
        <taxon>Oscillospiraceae</taxon>
        <taxon>Harryflintia</taxon>
    </lineage>
</organism>
<keyword evidence="2" id="KW-1185">Reference proteome</keyword>
<reference evidence="1 2" key="1">
    <citation type="submission" date="2019-03" db="EMBL/GenBank/DDBJ databases">
        <title>Genomic Encyclopedia of Type Strains, Phase IV (KMG-IV): sequencing the most valuable type-strain genomes for metagenomic binning, comparative biology and taxonomic classification.</title>
        <authorList>
            <person name="Goeker M."/>
        </authorList>
    </citation>
    <scope>NUCLEOTIDE SEQUENCE [LARGE SCALE GENOMIC DNA]</scope>
    <source>
        <strain evidence="1 2">DSM 100433</strain>
    </source>
</reference>
<dbReference type="Proteomes" id="UP000294682">
    <property type="component" value="Unassembled WGS sequence"/>
</dbReference>
<dbReference type="AlphaFoldDB" id="A0A9X8ULU5"/>
<dbReference type="SUPFAM" id="SSF142906">
    <property type="entry name" value="YjbR-like"/>
    <property type="match status" value="1"/>
</dbReference>